<dbReference type="InterPro" id="IPR005135">
    <property type="entry name" value="Endo/exonuclease/phosphatase"/>
</dbReference>
<reference evidence="3" key="1">
    <citation type="journal article" date="2020" name="Cell">
        <title>Large-Scale Comparative Analyses of Tick Genomes Elucidate Their Genetic Diversity and Vector Capacities.</title>
        <authorList>
            <consortium name="Tick Genome and Microbiome Consortium (TIGMIC)"/>
            <person name="Jia N."/>
            <person name="Wang J."/>
            <person name="Shi W."/>
            <person name="Du L."/>
            <person name="Sun Y."/>
            <person name="Zhan W."/>
            <person name="Jiang J.F."/>
            <person name="Wang Q."/>
            <person name="Zhang B."/>
            <person name="Ji P."/>
            <person name="Bell-Sakyi L."/>
            <person name="Cui X.M."/>
            <person name="Yuan T.T."/>
            <person name="Jiang B.G."/>
            <person name="Yang W.F."/>
            <person name="Lam T.T."/>
            <person name="Chang Q.C."/>
            <person name="Ding S.J."/>
            <person name="Wang X.J."/>
            <person name="Zhu J.G."/>
            <person name="Ruan X.D."/>
            <person name="Zhao L."/>
            <person name="Wei J.T."/>
            <person name="Ye R.Z."/>
            <person name="Que T.C."/>
            <person name="Du C.H."/>
            <person name="Zhou Y.H."/>
            <person name="Cheng J.X."/>
            <person name="Dai P.F."/>
            <person name="Guo W.B."/>
            <person name="Han X.H."/>
            <person name="Huang E.J."/>
            <person name="Li L.F."/>
            <person name="Wei W."/>
            <person name="Gao Y.C."/>
            <person name="Liu J.Z."/>
            <person name="Shao H.Z."/>
            <person name="Wang X."/>
            <person name="Wang C.C."/>
            <person name="Yang T.C."/>
            <person name="Huo Q.B."/>
            <person name="Li W."/>
            <person name="Chen H.Y."/>
            <person name="Chen S.E."/>
            <person name="Zhou L.G."/>
            <person name="Ni X.B."/>
            <person name="Tian J.H."/>
            <person name="Sheng Y."/>
            <person name="Liu T."/>
            <person name="Pan Y.S."/>
            <person name="Xia L.Y."/>
            <person name="Li J."/>
            <person name="Zhao F."/>
            <person name="Cao W.C."/>
        </authorList>
    </citation>
    <scope>NUCLEOTIDE SEQUENCE</scope>
    <source>
        <strain evidence="3">Rmic-2018</strain>
    </source>
</reference>
<evidence type="ECO:0000256" key="1">
    <source>
        <dbReference type="SAM" id="MobiDB-lite"/>
    </source>
</evidence>
<feature type="compositionally biased region" description="Low complexity" evidence="1">
    <location>
        <begin position="19"/>
        <end position="30"/>
    </location>
</feature>
<dbReference type="AlphaFoldDB" id="A0A9J6DGI6"/>
<feature type="domain" description="Endonuclease/exonuclease/phosphatase" evidence="2">
    <location>
        <begin position="402"/>
        <end position="476"/>
    </location>
</feature>
<sequence>MQNPSEQEATRAVERAKPATAAVQAHTGAARQTTGTSVEEDAASSVSEATAVAIGPRGDSGARIQAHARELEDEISRFRTNSANWIAVSARNYIMPQVFEMVNLCSDMQADAATERGAALALRGQLIEARREIAGLKRQVMVAERPPVGDILENLAVATAGGPAAVPAGPGIHEVTGTATMGHPVSGVAGGVSYTAALGSGVTSGIRGPSRNGPLGPQRVATLGAALRQDHVAFLTQVGNTENPARDVARTLKSNIDPVAKGINDVTLRHTRVRVSFWERVGTIGYVVEVDPEAFRRIMASSRISIGCTVVRAWEDAHVPTCTYYASYGHGRSSCPLSNDAARASCTRCAIEGHTGSQCTVREGDAAVKCAACQRAGSSANGHPAGHPKCPLLKEKVSKSLIIVVAGDFNAKHLVWGPSAGDDSGARLLEFAPANELIVLNDPNWRPTYENSYAASWIDVTLATSTALQSEFRWEASSMHLDLGYVEQDAGSADGCSRLAEQLAQLRLTDVPAGELFGVVVEPRIGRTFQMKDKVCQHHGCVAPVIFTHDLVEPLIQVFAVSARKVARITGGVVTMTTGEVGAVDARGMAW</sequence>
<accession>A0A9J6DGI6</accession>
<dbReference type="InterPro" id="IPR036691">
    <property type="entry name" value="Endo/exonu/phosph_ase_sf"/>
</dbReference>
<evidence type="ECO:0000259" key="2">
    <source>
        <dbReference type="Pfam" id="PF14529"/>
    </source>
</evidence>
<dbReference type="SUPFAM" id="SSF56219">
    <property type="entry name" value="DNase I-like"/>
    <property type="match status" value="1"/>
</dbReference>
<organism evidence="3 4">
    <name type="scientific">Rhipicephalus microplus</name>
    <name type="common">Cattle tick</name>
    <name type="synonym">Boophilus microplus</name>
    <dbReference type="NCBI Taxonomy" id="6941"/>
    <lineage>
        <taxon>Eukaryota</taxon>
        <taxon>Metazoa</taxon>
        <taxon>Ecdysozoa</taxon>
        <taxon>Arthropoda</taxon>
        <taxon>Chelicerata</taxon>
        <taxon>Arachnida</taxon>
        <taxon>Acari</taxon>
        <taxon>Parasitiformes</taxon>
        <taxon>Ixodida</taxon>
        <taxon>Ixodoidea</taxon>
        <taxon>Ixodidae</taxon>
        <taxon>Rhipicephalinae</taxon>
        <taxon>Rhipicephalus</taxon>
        <taxon>Boophilus</taxon>
    </lineage>
</organism>
<gene>
    <name evidence="3" type="ORF">HPB51_012366</name>
</gene>
<name>A0A9J6DGI6_RHIMP</name>
<dbReference type="Gene3D" id="3.60.10.10">
    <property type="entry name" value="Endonuclease/exonuclease/phosphatase"/>
    <property type="match status" value="1"/>
</dbReference>
<feature type="region of interest" description="Disordered" evidence="1">
    <location>
        <begin position="1"/>
        <end position="61"/>
    </location>
</feature>
<dbReference type="Pfam" id="PF14529">
    <property type="entry name" value="Exo_endo_phos_2"/>
    <property type="match status" value="1"/>
</dbReference>
<keyword evidence="4" id="KW-1185">Reference proteome</keyword>
<comment type="caution">
    <text evidence="3">The sequence shown here is derived from an EMBL/GenBank/DDBJ whole genome shotgun (WGS) entry which is preliminary data.</text>
</comment>
<reference evidence="3" key="2">
    <citation type="submission" date="2021-09" db="EMBL/GenBank/DDBJ databases">
        <authorList>
            <person name="Jia N."/>
            <person name="Wang J."/>
            <person name="Shi W."/>
            <person name="Du L."/>
            <person name="Sun Y."/>
            <person name="Zhan W."/>
            <person name="Jiang J."/>
            <person name="Wang Q."/>
            <person name="Zhang B."/>
            <person name="Ji P."/>
            <person name="Sakyi L.B."/>
            <person name="Cui X."/>
            <person name="Yuan T."/>
            <person name="Jiang B."/>
            <person name="Yang W."/>
            <person name="Lam T.T.-Y."/>
            <person name="Chang Q."/>
            <person name="Ding S."/>
            <person name="Wang X."/>
            <person name="Zhu J."/>
            <person name="Ruan X."/>
            <person name="Zhao L."/>
            <person name="Wei J."/>
            <person name="Que T."/>
            <person name="Du C."/>
            <person name="Cheng J."/>
            <person name="Dai P."/>
            <person name="Han X."/>
            <person name="Huang E."/>
            <person name="Gao Y."/>
            <person name="Liu J."/>
            <person name="Shao H."/>
            <person name="Ye R."/>
            <person name="Li L."/>
            <person name="Wei W."/>
            <person name="Wang X."/>
            <person name="Wang C."/>
            <person name="Huo Q."/>
            <person name="Li W."/>
            <person name="Guo W."/>
            <person name="Chen H."/>
            <person name="Chen S."/>
            <person name="Zhou L."/>
            <person name="Zhou L."/>
            <person name="Ni X."/>
            <person name="Tian J."/>
            <person name="Zhou Y."/>
            <person name="Sheng Y."/>
            <person name="Liu T."/>
            <person name="Pan Y."/>
            <person name="Xia L."/>
            <person name="Li J."/>
            <person name="Zhao F."/>
            <person name="Cao W."/>
        </authorList>
    </citation>
    <scope>NUCLEOTIDE SEQUENCE</scope>
    <source>
        <strain evidence="3">Rmic-2018</strain>
        <tissue evidence="3">Larvae</tissue>
    </source>
</reference>
<dbReference type="GO" id="GO:0003824">
    <property type="term" value="F:catalytic activity"/>
    <property type="evidence" value="ECO:0007669"/>
    <property type="project" value="InterPro"/>
</dbReference>
<proteinExistence type="predicted"/>
<feature type="compositionally biased region" description="Low complexity" evidence="1">
    <location>
        <begin position="43"/>
        <end position="53"/>
    </location>
</feature>
<evidence type="ECO:0000313" key="3">
    <source>
        <dbReference type="EMBL" id="KAH8021082.1"/>
    </source>
</evidence>
<dbReference type="EMBL" id="JABSTU010000009">
    <property type="protein sequence ID" value="KAH8021082.1"/>
    <property type="molecule type" value="Genomic_DNA"/>
</dbReference>
<dbReference type="Proteomes" id="UP000821866">
    <property type="component" value="Chromosome 7"/>
</dbReference>
<feature type="compositionally biased region" description="Basic and acidic residues" evidence="1">
    <location>
        <begin position="8"/>
        <end position="17"/>
    </location>
</feature>
<evidence type="ECO:0000313" key="4">
    <source>
        <dbReference type="Proteomes" id="UP000821866"/>
    </source>
</evidence>
<protein>
    <recommendedName>
        <fullName evidence="2">Endonuclease/exonuclease/phosphatase domain-containing protein</fullName>
    </recommendedName>
</protein>